<feature type="repeat" description="PPR" evidence="2">
    <location>
        <begin position="89"/>
        <end position="123"/>
    </location>
</feature>
<evidence type="ECO:0008006" key="5">
    <source>
        <dbReference type="Google" id="ProtNLM"/>
    </source>
</evidence>
<dbReference type="PROSITE" id="PS51375">
    <property type="entry name" value="PPR"/>
    <property type="match status" value="8"/>
</dbReference>
<evidence type="ECO:0000256" key="1">
    <source>
        <dbReference type="ARBA" id="ARBA00022737"/>
    </source>
</evidence>
<dbReference type="Proteomes" id="UP001152561">
    <property type="component" value="Unassembled WGS sequence"/>
</dbReference>
<reference evidence="4" key="1">
    <citation type="journal article" date="2023" name="Proc. Natl. Acad. Sci. U.S.A.">
        <title>Genomic and structural basis for evolution of tropane alkaloid biosynthesis.</title>
        <authorList>
            <person name="Wanga Y.-J."/>
            <person name="Taina T."/>
            <person name="Yua J.-Y."/>
            <person name="Lia J."/>
            <person name="Xua B."/>
            <person name="Chenc J."/>
            <person name="D'Auriad J.C."/>
            <person name="Huanga J.-P."/>
            <person name="Huanga S.-X."/>
        </authorList>
    </citation>
    <scope>NUCLEOTIDE SEQUENCE [LARGE SCALE GENOMIC DNA]</scope>
    <source>
        <strain evidence="4">cv. KIB-2019</strain>
    </source>
</reference>
<dbReference type="Pfam" id="PF12854">
    <property type="entry name" value="PPR_1"/>
    <property type="match status" value="2"/>
</dbReference>
<dbReference type="SUPFAM" id="SSF81901">
    <property type="entry name" value="HCP-like"/>
    <property type="match status" value="1"/>
</dbReference>
<comment type="caution">
    <text evidence="3">The sequence shown here is derived from an EMBL/GenBank/DDBJ whole genome shotgun (WGS) entry which is preliminary data.</text>
</comment>
<dbReference type="Pfam" id="PF01535">
    <property type="entry name" value="PPR"/>
    <property type="match status" value="1"/>
</dbReference>
<proteinExistence type="predicted"/>
<dbReference type="EMBL" id="JAJAGQ010000015">
    <property type="protein sequence ID" value="KAJ8541038.1"/>
    <property type="molecule type" value="Genomic_DNA"/>
</dbReference>
<dbReference type="InterPro" id="IPR002885">
    <property type="entry name" value="PPR_rpt"/>
</dbReference>
<dbReference type="Pfam" id="PF13041">
    <property type="entry name" value="PPR_2"/>
    <property type="match status" value="3"/>
</dbReference>
<gene>
    <name evidence="3" type="ORF">K7X08_001854</name>
</gene>
<organism evidence="3 4">
    <name type="scientific">Anisodus acutangulus</name>
    <dbReference type="NCBI Taxonomy" id="402998"/>
    <lineage>
        <taxon>Eukaryota</taxon>
        <taxon>Viridiplantae</taxon>
        <taxon>Streptophyta</taxon>
        <taxon>Embryophyta</taxon>
        <taxon>Tracheophyta</taxon>
        <taxon>Spermatophyta</taxon>
        <taxon>Magnoliopsida</taxon>
        <taxon>eudicotyledons</taxon>
        <taxon>Gunneridae</taxon>
        <taxon>Pentapetalae</taxon>
        <taxon>asterids</taxon>
        <taxon>lamiids</taxon>
        <taxon>Solanales</taxon>
        <taxon>Solanaceae</taxon>
        <taxon>Solanoideae</taxon>
        <taxon>Hyoscyameae</taxon>
        <taxon>Anisodus</taxon>
    </lineage>
</organism>
<dbReference type="PANTHER" id="PTHR47942:SF21">
    <property type="entry name" value="OS05G0275100 PROTEIN"/>
    <property type="match status" value="1"/>
</dbReference>
<dbReference type="PANTHER" id="PTHR47942">
    <property type="entry name" value="TETRATRICOPEPTIDE REPEAT (TPR)-LIKE SUPERFAMILY PROTEIN-RELATED"/>
    <property type="match status" value="1"/>
</dbReference>
<evidence type="ECO:0000313" key="3">
    <source>
        <dbReference type="EMBL" id="KAJ8541038.1"/>
    </source>
</evidence>
<evidence type="ECO:0000256" key="2">
    <source>
        <dbReference type="PROSITE-ProRule" id="PRU00708"/>
    </source>
</evidence>
<feature type="repeat" description="PPR" evidence="2">
    <location>
        <begin position="124"/>
        <end position="158"/>
    </location>
</feature>
<feature type="repeat" description="PPR" evidence="2">
    <location>
        <begin position="19"/>
        <end position="53"/>
    </location>
</feature>
<dbReference type="InterPro" id="IPR011990">
    <property type="entry name" value="TPR-like_helical_dom_sf"/>
</dbReference>
<dbReference type="OrthoDB" id="185373at2759"/>
<keyword evidence="1" id="KW-0677">Repeat</keyword>
<protein>
    <recommendedName>
        <fullName evidence="5">Pentatricopeptide repeat-containing protein</fullName>
    </recommendedName>
</protein>
<feature type="repeat" description="PPR" evidence="2">
    <location>
        <begin position="194"/>
        <end position="228"/>
    </location>
</feature>
<dbReference type="AlphaFoldDB" id="A0A9Q1R4X1"/>
<sequence>MDDALRIRDEMLRSGFKVNLFICNSLINGYCKAGKISNAEQVVRSMTGWNLKPDSYSYHTLLDGYCREGLIQNAFNLCDEMIHNGINPTVVTYNTLLNGLCREGAIVDAMHLWNLMLTRGVVPNAVGYGTLLDAFLNMGEFEKALVLWKHILARGHTKSRILLNTVLKGFCKMWKMVEADLLFNKMEELGCSPDGVTYRTLSDGYCNAGEIEKALKMKDTMELQNIPSSIENFNSLISGLIKAGKFSKVEDLHSEMNDRELTPNIVTYGALIAGWFKELLPEKAFKAYSEMREKGLNPNVIIVSSISSGLYKLGRTDDANIFLQKILDVKLYPELRHIYSFSNSKTGLPDVQKITDSLDGSATNLLSPIMCLYNALINGLCKAGNTERALRLFTFKLDNRRKAGLDQILMRQSKKRRGVSQGEAELSCGVHLGFSHIDGMISLATTSISDSEIHNLNLHLKESNSAGRLTKLPSTTKNGAKFSGTEVSVSISKSLHNLLAVGRNDPLGSEIESHILAIEGSSVYSPVESIKCLEVGLKDYVRKQLNVGKIIIDTQSFQNTASRLFNQYNTE</sequence>
<dbReference type="NCBIfam" id="TIGR00756">
    <property type="entry name" value="PPR"/>
    <property type="match status" value="9"/>
</dbReference>
<name>A0A9Q1R4X1_9SOLA</name>
<keyword evidence="4" id="KW-1185">Reference proteome</keyword>
<dbReference type="Gene3D" id="1.25.40.10">
    <property type="entry name" value="Tetratricopeptide repeat domain"/>
    <property type="match status" value="3"/>
</dbReference>
<feature type="repeat" description="PPR" evidence="2">
    <location>
        <begin position="229"/>
        <end position="263"/>
    </location>
</feature>
<evidence type="ECO:0000313" key="4">
    <source>
        <dbReference type="Proteomes" id="UP001152561"/>
    </source>
</evidence>
<feature type="repeat" description="PPR" evidence="2">
    <location>
        <begin position="54"/>
        <end position="88"/>
    </location>
</feature>
<feature type="repeat" description="PPR" evidence="2">
    <location>
        <begin position="264"/>
        <end position="298"/>
    </location>
</feature>
<feature type="repeat" description="PPR" evidence="2">
    <location>
        <begin position="159"/>
        <end position="193"/>
    </location>
</feature>
<accession>A0A9Q1R4X1</accession>
<dbReference type="InterPro" id="IPR051222">
    <property type="entry name" value="PPR/CCM1_RNA-binding"/>
</dbReference>